<dbReference type="Proteomes" id="UP001273209">
    <property type="component" value="Unassembled WGS sequence"/>
</dbReference>
<accession>A0AAE1LYI3</accession>
<organism evidence="1 2">
    <name type="scientific">Trichoderma aggressivum f. europaeum</name>
    <dbReference type="NCBI Taxonomy" id="173218"/>
    <lineage>
        <taxon>Eukaryota</taxon>
        <taxon>Fungi</taxon>
        <taxon>Dikarya</taxon>
        <taxon>Ascomycota</taxon>
        <taxon>Pezizomycotina</taxon>
        <taxon>Sordariomycetes</taxon>
        <taxon>Hypocreomycetidae</taxon>
        <taxon>Hypocreales</taxon>
        <taxon>Hypocreaceae</taxon>
        <taxon>Trichoderma</taxon>
    </lineage>
</organism>
<name>A0AAE1LYI3_9HYPO</name>
<dbReference type="EMBL" id="JAWRVG010000026">
    <property type="protein sequence ID" value="KAK4070100.1"/>
    <property type="molecule type" value="Genomic_DNA"/>
</dbReference>
<sequence length="272" mass="30422">MSEAKGFIDASDQANAIVHGPQGEMDIYHLWLFSPSMTSFHLGLSGYLCDGFDIGWVSSVTVRLYHGFIHMGEITCPHKPIIPEPDNFIEIFWGQSKESEMHIKNMMAFKRFFEGFMPKVGASHEPDIEGLPTADLEVSASGHQLMMSVDLGRMPRLKPVVESLTLSGDEFEIVMNIENQSPFGLDFNGNFHCVLEKDEKEIGYLNGELAIGIDGGKHVFRGRLHDEASGTAILKGDSFLSSDKKDSWLQYALRLFKVEINMDEIVVKTSDE</sequence>
<proteinExistence type="predicted"/>
<protein>
    <submittedName>
        <fullName evidence="1">Uncharacterized protein</fullName>
    </submittedName>
</protein>
<dbReference type="AlphaFoldDB" id="A0AAE1LYI3"/>
<reference evidence="1" key="1">
    <citation type="submission" date="2023-11" db="EMBL/GenBank/DDBJ databases">
        <title>The genome sequences of three competitors of mushroom-forming fungi.</title>
        <authorList>
            <person name="Beijen E."/>
            <person name="Ohm R.A."/>
        </authorList>
    </citation>
    <scope>NUCLEOTIDE SEQUENCE</scope>
    <source>
        <strain evidence="1">CBS 100526</strain>
    </source>
</reference>
<gene>
    <name evidence="1" type="ORF">Triagg1_6521</name>
</gene>
<dbReference type="RefSeq" id="XP_062754458.1">
    <property type="nucleotide sequence ID" value="XM_062901155.1"/>
</dbReference>
<evidence type="ECO:0000313" key="2">
    <source>
        <dbReference type="Proteomes" id="UP001273209"/>
    </source>
</evidence>
<dbReference type="GeneID" id="87921060"/>
<evidence type="ECO:0000313" key="1">
    <source>
        <dbReference type="EMBL" id="KAK4070100.1"/>
    </source>
</evidence>
<comment type="caution">
    <text evidence="1">The sequence shown here is derived from an EMBL/GenBank/DDBJ whole genome shotgun (WGS) entry which is preliminary data.</text>
</comment>
<keyword evidence="2" id="KW-1185">Reference proteome</keyword>